<dbReference type="Proteomes" id="UP000176665">
    <property type="component" value="Unassembled WGS sequence"/>
</dbReference>
<accession>A0A1F5YPT4</accession>
<evidence type="ECO:0000313" key="2">
    <source>
        <dbReference type="Proteomes" id="UP000176665"/>
    </source>
</evidence>
<proteinExistence type="predicted"/>
<reference evidence="1 2" key="1">
    <citation type="journal article" date="2016" name="Nat. Commun.">
        <title>Thousands of microbial genomes shed light on interconnected biogeochemical processes in an aquifer system.</title>
        <authorList>
            <person name="Anantharaman K."/>
            <person name="Brown C.T."/>
            <person name="Hug L.A."/>
            <person name="Sharon I."/>
            <person name="Castelle C.J."/>
            <person name="Probst A.J."/>
            <person name="Thomas B.C."/>
            <person name="Singh A."/>
            <person name="Wilkins M.J."/>
            <person name="Karaoz U."/>
            <person name="Brodie E.L."/>
            <person name="Williams K.H."/>
            <person name="Hubbard S.S."/>
            <person name="Banfield J.F."/>
        </authorList>
    </citation>
    <scope>NUCLEOTIDE SEQUENCE [LARGE SCALE GENOMIC DNA]</scope>
</reference>
<name>A0A1F5YPT4_9BACT</name>
<dbReference type="AlphaFoldDB" id="A0A1F5YPT4"/>
<dbReference type="EMBL" id="MFJA01000077">
    <property type="protein sequence ID" value="OGG02094.1"/>
    <property type="molecule type" value="Genomic_DNA"/>
</dbReference>
<organism evidence="1 2">
    <name type="scientific">Candidatus Gottesmanbacteria bacterium RBG_16_37_8</name>
    <dbReference type="NCBI Taxonomy" id="1798371"/>
    <lineage>
        <taxon>Bacteria</taxon>
        <taxon>Candidatus Gottesmaniibacteriota</taxon>
    </lineage>
</organism>
<gene>
    <name evidence="1" type="ORF">A2W14_04240</name>
</gene>
<evidence type="ECO:0000313" key="1">
    <source>
        <dbReference type="EMBL" id="OGG02094.1"/>
    </source>
</evidence>
<protein>
    <submittedName>
        <fullName evidence="1">Uncharacterized protein</fullName>
    </submittedName>
</protein>
<sequence>MWNWDYDLPKDWQPTTDQEWIWYIERVINYGPKNQEKLSKTLIKKYFPRLRLDKERKEYIRFLVYGK</sequence>
<comment type="caution">
    <text evidence="1">The sequence shown here is derived from an EMBL/GenBank/DDBJ whole genome shotgun (WGS) entry which is preliminary data.</text>
</comment>